<dbReference type="SUPFAM" id="SSF47923">
    <property type="entry name" value="Ypt/Rab-GAP domain of gyp1p"/>
    <property type="match status" value="2"/>
</dbReference>
<dbReference type="InterPro" id="IPR036378">
    <property type="entry name" value="FAS1_dom_sf"/>
</dbReference>
<feature type="compositionally biased region" description="Basic and acidic residues" evidence="4">
    <location>
        <begin position="1354"/>
        <end position="1367"/>
    </location>
</feature>
<feature type="region of interest" description="Disordered" evidence="4">
    <location>
        <begin position="2050"/>
        <end position="2072"/>
    </location>
</feature>
<dbReference type="PROSITE" id="PS50086">
    <property type="entry name" value="TBC_RABGAP"/>
    <property type="match status" value="1"/>
</dbReference>
<dbReference type="Pfam" id="PF00566">
    <property type="entry name" value="RabGAP-TBC"/>
    <property type="match status" value="1"/>
</dbReference>
<dbReference type="InterPro" id="IPR006020">
    <property type="entry name" value="PTB/PI_dom"/>
</dbReference>
<dbReference type="Gene3D" id="1.10.8.270">
    <property type="entry name" value="putative rabgap domain of human tbc1 domain family member 14 like domains"/>
    <property type="match status" value="1"/>
</dbReference>
<dbReference type="Gene3D" id="1.10.10.2750">
    <property type="match status" value="1"/>
</dbReference>
<dbReference type="InterPro" id="IPR035969">
    <property type="entry name" value="Rab-GAP_TBC_sf"/>
</dbReference>
<sequence>MFVRQTFSTFVTAITASIYTFKAHWARPRDSSATARPKINRRYVRKVENGGRRRFSLPENLLVSGRRKQKCAINPAATLPPGRSDRNLAIWKSSSFSYRVDRQVCAMCAAVAILLAALFASRVHSYHHRGTVYDRVDQEAEFSGFKTMMRGSRIVTLNLLYRGVTVFVPENDAVDRYDGSFSEELVLYHLASGAHTLRLMTLNGSLESGHVDNPPLWVTVSNGYYVNNAKIIEGKSNYVGKCKRNRTMNQVLHVVDEVLDTLQEVPYTKPTAYDFLEHHHRWKIGDRKVSSFLNRIRFHDRQNLFTRSGGHTFFIPIDDKIDDHRLQSIDSYIIDAHVIPHFVLFTRPTEKDFIFETASNGDYIYIVVALTRKNGKDYVKSHTILGNTDHKKGEILAEIVRGNIPVANGVVHLISQPLGVFDRELKPFPYLPVYYKISADPTLNTTFKLGRGRVNNIVRRESKLKTFFAPRDSTWPNYMGHNHQELSRVLSKHVVVSDKAYSMSKLEMMSSRDGGTTLETLSGPVRLEVVRTNGTYYIVWDRNRMRVSRPDYECSDGVVHIIDGVFATPKPRVLLTPKYSFWKMLKDAPGCVVSPVRMVTTETRYSPDSVPLDRSELCDFRQTLTGCAITFRVTHSHANNKTRTNARCIRLLERRGSGSRKAKGSETCPLIQKSIVKRRQGACQGGSESNRKRVDLDFASASIGKSYSFQSRFIRDEIMETRLRGCLAHVDESIEGYPIRSANWTEIGRQTGAEFFADTPDARGDISRSADAAKQVSHSHPGIPPRKIPLDTSPTVAAHRFTCAPPPPRAVLISETVDVTSPPPEIRFSAAVARPQVAMITVPNYGYTPHAVSHSDASYISEKTVSFPRNPSGKATRAKRGKAGPMRQQVSDLYKQMKDQNHQPPTRSVSSAANLTSLCVDISPSSSNFFEVLYIGKIKVWQKKVPESFIDDALEKFKAHEMEKTRAKMLGNIGRLKSEDNIRRGSMVIEMGLDRSSAGLERFVLQDSTSSVESLHYPHLQRSMSTIGNLTVKATTETDDDKEKNSQSSDSESTSSGKETVVVAPQPVEVDDHNRTMVLQVDRTDLRLISPDRKIILLHKQHRDISTCIQGVVKSEHFGFVSREGQNATNFIGYIFKCESSSVAADAVAAITQAFGSAESRPRPSITSCDHCPMVWFHRLCAEVERMSDRKTQAAILRRLEELDCDEQNTILTKFKGAETDSVREQNEFLMMLLRAHCEMKQGRHVHDTAENRSEFLNQYLGGGTIFMKAKRSLTNSFEMLKRKASKDDFGATLRELNLPIASLNRVSPGVGGGETRLAWVLQESSPHSPTIEVSDRESDGMRSRSSTIGSQSDLRDGHLAVHDHQKGSTSPDRSVTTPDKAPKSPMMDIFLKVGSSPKSQPSENGSPKLDAGSWRQAIFKRVITPNKAEKPQESKKRTKEELRELWRKSICQAILLVRMEKENARLKAEQEESAVKRIKLEYDEMKPSQREVMEVWEMLTNKEARMKCDNQMLLQAIRQGVPRGKRGEVWQFLAEQYCMKVAPIDTFLFPNYNIPYDTLLKQLTSHQHAILIDLGRTFPNHSYFSSPLGPGQLALFNLLKAYSLLDSEMGYCQGLSFVAGVLLLHMEESQAFFLLRHLMFRRGLRLQYLPDMVGLQVKLYQLSRLLHDQLPDLYNHFDLYEVAPTLYAAPWLLTIFASQFPLGFVTRVFGESVDVVSGEVLIVRSLADLIFLESPDVIFRVAIALLTVHKDNLLACDSFEEIMNYLKGKVPAIDKPTLDKIMKQVSVGRIDTGDKSRWGPSPQVFTTDITKQLNEYKVEYQVLQEEMTSVQPQVEALHKLESQNKTLTEQNKALMAQLELALANVQRLEKTRTLQQSQLNRLEMQSRALDVTIATLGNFIDGLIEQKVEVEIPDDVRRILNQIAFSERRKSELKPQNNLMRMFQRVDAANPDKVMVKSLSTGKISLPNNLDQNVIRSNSLNVRKDDQSNRSPQKVSHFFSTSHNNILQQKVHNKIDIKIQEFEKELNEKNDKSTGMAIPLREEYEEVSPCNSVDSGMGTPSSPKSTEHHPLSNCDVNFTFNGTRELKNIKSIRNMSRNSSPDIIGK</sequence>
<evidence type="ECO:0000259" key="5">
    <source>
        <dbReference type="PROSITE" id="PS50086"/>
    </source>
</evidence>
<feature type="region of interest" description="Disordered" evidence="4">
    <location>
        <begin position="1035"/>
        <end position="1062"/>
    </location>
</feature>
<keyword evidence="2" id="KW-0597">Phosphoprotein</keyword>
<dbReference type="Pfam" id="PF11830">
    <property type="entry name" value="DUF3350"/>
    <property type="match status" value="1"/>
</dbReference>
<reference evidence="7" key="1">
    <citation type="journal article" date="2020" name="J Insects Food Feed">
        <title>The yellow mealworm (Tenebrio molitor) genome: a resource for the emerging insects as food and feed industry.</title>
        <authorList>
            <person name="Eriksson T."/>
            <person name="Andere A."/>
            <person name="Kelstrup H."/>
            <person name="Emery V."/>
            <person name="Picard C."/>
        </authorList>
    </citation>
    <scope>NUCLEOTIDE SEQUENCE</scope>
    <source>
        <strain evidence="7">Stoneville</strain>
        <tissue evidence="7">Whole head</tissue>
    </source>
</reference>
<evidence type="ECO:0000256" key="1">
    <source>
        <dbReference type="ARBA" id="ARBA00022468"/>
    </source>
</evidence>
<dbReference type="PROSITE" id="PS50213">
    <property type="entry name" value="FAS1"/>
    <property type="match status" value="3"/>
</dbReference>
<feature type="domain" description="FAS1" evidence="6">
    <location>
        <begin position="129"/>
        <end position="259"/>
    </location>
</feature>
<dbReference type="SUPFAM" id="SSF82153">
    <property type="entry name" value="FAS1 domain"/>
    <property type="match status" value="3"/>
</dbReference>
<keyword evidence="8" id="KW-1185">Reference proteome</keyword>
<dbReference type="FunFam" id="1.10.8.270:FF:000001">
    <property type="entry name" value="TBC1 domain family member 1"/>
    <property type="match status" value="1"/>
</dbReference>
<feature type="region of interest" description="Disordered" evidence="4">
    <location>
        <begin position="1393"/>
        <end position="1412"/>
    </location>
</feature>
<evidence type="ECO:0000256" key="2">
    <source>
        <dbReference type="ARBA" id="ARBA00022553"/>
    </source>
</evidence>
<keyword evidence="3" id="KW-0175">Coiled coil</keyword>
<dbReference type="Gene3D" id="1.10.472.80">
    <property type="entry name" value="Ypt/Rab-GAP domain of gyp1p, domain 3"/>
    <property type="match status" value="1"/>
</dbReference>
<name>A0A8J6LRB3_TENMO</name>
<dbReference type="EMBL" id="JABDTM020000046">
    <property type="protein sequence ID" value="KAH0822756.1"/>
    <property type="molecule type" value="Genomic_DNA"/>
</dbReference>
<dbReference type="SMART" id="SM00164">
    <property type="entry name" value="TBC"/>
    <property type="match status" value="1"/>
</dbReference>
<feature type="compositionally biased region" description="Polar residues" evidence="4">
    <location>
        <begin position="1344"/>
        <end position="1353"/>
    </location>
</feature>
<dbReference type="InterPro" id="IPR011993">
    <property type="entry name" value="PH-like_dom_sf"/>
</dbReference>
<dbReference type="InterPro" id="IPR000195">
    <property type="entry name" value="Rab-GAP-TBC_dom"/>
</dbReference>
<organism evidence="7 8">
    <name type="scientific">Tenebrio molitor</name>
    <name type="common">Yellow mealworm beetle</name>
    <dbReference type="NCBI Taxonomy" id="7067"/>
    <lineage>
        <taxon>Eukaryota</taxon>
        <taxon>Metazoa</taxon>
        <taxon>Ecdysozoa</taxon>
        <taxon>Arthropoda</taxon>
        <taxon>Hexapoda</taxon>
        <taxon>Insecta</taxon>
        <taxon>Pterygota</taxon>
        <taxon>Neoptera</taxon>
        <taxon>Endopterygota</taxon>
        <taxon>Coleoptera</taxon>
        <taxon>Polyphaga</taxon>
        <taxon>Cucujiformia</taxon>
        <taxon>Tenebrionidae</taxon>
        <taxon>Tenebrio</taxon>
    </lineage>
</organism>
<evidence type="ECO:0000313" key="7">
    <source>
        <dbReference type="EMBL" id="KAH0822756.1"/>
    </source>
</evidence>
<dbReference type="SMART" id="SM00462">
    <property type="entry name" value="PTB"/>
    <property type="match status" value="1"/>
</dbReference>
<dbReference type="Gene3D" id="2.30.180.10">
    <property type="entry name" value="FAS1 domain"/>
    <property type="match status" value="3"/>
</dbReference>
<evidence type="ECO:0000256" key="3">
    <source>
        <dbReference type="SAM" id="Coils"/>
    </source>
</evidence>
<feature type="compositionally biased region" description="Polar residues" evidence="4">
    <location>
        <begin position="2050"/>
        <end position="2065"/>
    </location>
</feature>
<dbReference type="PANTHER" id="PTHR47219">
    <property type="entry name" value="RAB GTPASE-ACTIVATING PROTEIN 1-LIKE"/>
    <property type="match status" value="1"/>
</dbReference>
<feature type="compositionally biased region" description="Basic and acidic residues" evidence="4">
    <location>
        <begin position="1334"/>
        <end position="1343"/>
    </location>
</feature>
<dbReference type="CDD" id="cd01269">
    <property type="entry name" value="PTB_TBC1D1_like"/>
    <property type="match status" value="1"/>
</dbReference>
<dbReference type="GO" id="GO:0005096">
    <property type="term" value="F:GTPase activator activity"/>
    <property type="evidence" value="ECO:0007669"/>
    <property type="project" value="UniProtKB-KW"/>
</dbReference>
<dbReference type="Proteomes" id="UP000719412">
    <property type="component" value="Unassembled WGS sequence"/>
</dbReference>
<keyword evidence="1" id="KW-0343">GTPase activation</keyword>
<feature type="domain" description="FAS1" evidence="6">
    <location>
        <begin position="276"/>
        <end position="418"/>
    </location>
</feature>
<dbReference type="PANTHER" id="PTHR47219:SF16">
    <property type="entry name" value="GTPASE ACTIVATING PROTEIN"/>
    <property type="match status" value="1"/>
</dbReference>
<dbReference type="InterPro" id="IPR050302">
    <property type="entry name" value="Rab_GAP_TBC_domain"/>
</dbReference>
<accession>A0A8J6LRB3</accession>
<feature type="compositionally biased region" description="Polar residues" evidence="4">
    <location>
        <begin position="1368"/>
        <end position="1378"/>
    </location>
</feature>
<protein>
    <recommendedName>
        <fullName evidence="9">TBC1 domain family member 1</fullName>
    </recommendedName>
</protein>
<feature type="coiled-coil region" evidence="3">
    <location>
        <begin position="1807"/>
        <end position="1886"/>
    </location>
</feature>
<dbReference type="Pfam" id="PF02469">
    <property type="entry name" value="Fasciclin"/>
    <property type="match status" value="2"/>
</dbReference>
<dbReference type="FunFam" id="1.10.10.2750:FF:000002">
    <property type="entry name" value="TBC1 domain family member 4"/>
    <property type="match status" value="1"/>
</dbReference>
<feature type="domain" description="FAS1" evidence="6">
    <location>
        <begin position="430"/>
        <end position="566"/>
    </location>
</feature>
<evidence type="ECO:0000256" key="4">
    <source>
        <dbReference type="SAM" id="MobiDB-lite"/>
    </source>
</evidence>
<feature type="region of interest" description="Disordered" evidence="4">
    <location>
        <begin position="1322"/>
        <end position="1386"/>
    </location>
</feature>
<evidence type="ECO:0000259" key="6">
    <source>
        <dbReference type="PROSITE" id="PS50213"/>
    </source>
</evidence>
<gene>
    <name evidence="7" type="ORF">GEV33_000034</name>
</gene>
<feature type="domain" description="Rab-GAP TBC" evidence="5">
    <location>
        <begin position="1521"/>
        <end position="1717"/>
    </location>
</feature>
<evidence type="ECO:0008006" key="9">
    <source>
        <dbReference type="Google" id="ProtNLM"/>
    </source>
</evidence>
<dbReference type="SUPFAM" id="SSF50729">
    <property type="entry name" value="PH domain-like"/>
    <property type="match status" value="1"/>
</dbReference>
<comment type="caution">
    <text evidence="7">The sequence shown here is derived from an EMBL/GenBank/DDBJ whole genome shotgun (WGS) entry which is preliminary data.</text>
</comment>
<proteinExistence type="predicted"/>
<evidence type="ECO:0000313" key="8">
    <source>
        <dbReference type="Proteomes" id="UP000719412"/>
    </source>
</evidence>
<dbReference type="InterPro" id="IPR000782">
    <property type="entry name" value="FAS1_domain"/>
</dbReference>
<feature type="compositionally biased region" description="Polar residues" evidence="4">
    <location>
        <begin position="1397"/>
        <end position="1406"/>
    </location>
</feature>
<dbReference type="InterPro" id="IPR021785">
    <property type="entry name" value="DUF3350"/>
</dbReference>
<feature type="compositionally biased region" description="Low complexity" evidence="4">
    <location>
        <begin position="1046"/>
        <end position="1059"/>
    </location>
</feature>
<dbReference type="SMART" id="SM00554">
    <property type="entry name" value="FAS1"/>
    <property type="match status" value="3"/>
</dbReference>
<dbReference type="Gene3D" id="2.30.29.30">
    <property type="entry name" value="Pleckstrin-homology domain (PH domain)/Phosphotyrosine-binding domain (PTB)"/>
    <property type="match status" value="1"/>
</dbReference>
<reference evidence="7" key="2">
    <citation type="submission" date="2021-08" db="EMBL/GenBank/DDBJ databases">
        <authorList>
            <person name="Eriksson T."/>
        </authorList>
    </citation>
    <scope>NUCLEOTIDE SEQUENCE</scope>
    <source>
        <strain evidence="7">Stoneville</strain>
        <tissue evidence="7">Whole head</tissue>
    </source>
</reference>
<feature type="region of interest" description="Disordered" evidence="4">
    <location>
        <begin position="864"/>
        <end position="886"/>
    </location>
</feature>